<feature type="transmembrane region" description="Helical" evidence="1">
    <location>
        <begin position="97"/>
        <end position="123"/>
    </location>
</feature>
<dbReference type="Proteomes" id="UP001500177">
    <property type="component" value="Unassembled WGS sequence"/>
</dbReference>
<comment type="caution">
    <text evidence="3">The sequence shown here is derived from an EMBL/GenBank/DDBJ whole genome shotgun (WGS) entry which is preliminary data.</text>
</comment>
<keyword evidence="1" id="KW-0472">Membrane</keyword>
<protein>
    <recommendedName>
        <fullName evidence="5">Sodium:proton antiporter</fullName>
    </recommendedName>
</protein>
<reference evidence="3 4" key="1">
    <citation type="journal article" date="2019" name="Int. J. Syst. Evol. Microbiol.">
        <title>The Global Catalogue of Microorganisms (GCM) 10K type strain sequencing project: providing services to taxonomists for standard genome sequencing and annotation.</title>
        <authorList>
            <consortium name="The Broad Institute Genomics Platform"/>
            <consortium name="The Broad Institute Genome Sequencing Center for Infectious Disease"/>
            <person name="Wu L."/>
            <person name="Ma J."/>
        </authorList>
    </citation>
    <scope>NUCLEOTIDE SEQUENCE [LARGE SCALE GENOMIC DNA]</scope>
    <source>
        <strain evidence="3 4">JCM 13318</strain>
    </source>
</reference>
<evidence type="ECO:0000313" key="4">
    <source>
        <dbReference type="Proteomes" id="UP001500177"/>
    </source>
</evidence>
<accession>A0ABN2ACX8</accession>
<name>A0ABN2ACX8_9MICO</name>
<evidence type="ECO:0000256" key="2">
    <source>
        <dbReference type="SAM" id="SignalP"/>
    </source>
</evidence>
<keyword evidence="1" id="KW-0812">Transmembrane</keyword>
<keyword evidence="4" id="KW-1185">Reference proteome</keyword>
<gene>
    <name evidence="3" type="ORF">GCM10009690_18540</name>
</gene>
<proteinExistence type="predicted"/>
<evidence type="ECO:0000256" key="1">
    <source>
        <dbReference type="SAM" id="Phobius"/>
    </source>
</evidence>
<evidence type="ECO:0008006" key="5">
    <source>
        <dbReference type="Google" id="ProtNLM"/>
    </source>
</evidence>
<feature type="transmembrane region" description="Helical" evidence="1">
    <location>
        <begin position="33"/>
        <end position="54"/>
    </location>
</feature>
<keyword evidence="2" id="KW-0732">Signal</keyword>
<keyword evidence="1" id="KW-1133">Transmembrane helix</keyword>
<feature type="transmembrane region" description="Helical" evidence="1">
    <location>
        <begin position="66"/>
        <end position="85"/>
    </location>
</feature>
<dbReference type="EMBL" id="BAAALX010000009">
    <property type="protein sequence ID" value="GAA1515797.1"/>
    <property type="molecule type" value="Genomic_DNA"/>
</dbReference>
<organism evidence="3 4">
    <name type="scientific">Brevibacterium permense</name>
    <dbReference type="NCBI Taxonomy" id="234834"/>
    <lineage>
        <taxon>Bacteria</taxon>
        <taxon>Bacillati</taxon>
        <taxon>Actinomycetota</taxon>
        <taxon>Actinomycetes</taxon>
        <taxon>Micrococcales</taxon>
        <taxon>Brevibacteriaceae</taxon>
        <taxon>Brevibacterium</taxon>
    </lineage>
</organism>
<feature type="signal peptide" evidence="2">
    <location>
        <begin position="1"/>
        <end position="17"/>
    </location>
</feature>
<sequence>MMLRLSAALASCGAVYAAYVLFDSSDFEAGTVRPYDSMCAAFVLIASTLIIAALPRTQTANIAVKTFGGLAVIVGLATAVASWSVPSSGAAEYLGIITVMFGLPLLGLLSTASVLVALGMIIAKLIASRTAAAEPTGDH</sequence>
<evidence type="ECO:0000313" key="3">
    <source>
        <dbReference type="EMBL" id="GAA1515797.1"/>
    </source>
</evidence>
<feature type="chain" id="PRO_5046293972" description="Sodium:proton antiporter" evidence="2">
    <location>
        <begin position="18"/>
        <end position="139"/>
    </location>
</feature>